<feature type="transmembrane region" description="Helical" evidence="1">
    <location>
        <begin position="12"/>
        <end position="31"/>
    </location>
</feature>
<protein>
    <submittedName>
        <fullName evidence="2">Uncharacterized protein</fullName>
    </submittedName>
</protein>
<name>A0A380KQX8_9STRE</name>
<evidence type="ECO:0000313" key="3">
    <source>
        <dbReference type="Proteomes" id="UP000255352"/>
    </source>
</evidence>
<evidence type="ECO:0000256" key="1">
    <source>
        <dbReference type="SAM" id="Phobius"/>
    </source>
</evidence>
<proteinExistence type="predicted"/>
<evidence type="ECO:0000313" key="2">
    <source>
        <dbReference type="EMBL" id="SUN69102.1"/>
    </source>
</evidence>
<gene>
    <name evidence="2" type="ORF">NCTC13760_01807</name>
</gene>
<keyword evidence="1" id="KW-0812">Transmembrane</keyword>
<keyword evidence="1" id="KW-1133">Transmembrane helix</keyword>
<organism evidence="2 3">
    <name type="scientific">Streptococcus infantarius</name>
    <dbReference type="NCBI Taxonomy" id="102684"/>
    <lineage>
        <taxon>Bacteria</taxon>
        <taxon>Bacillati</taxon>
        <taxon>Bacillota</taxon>
        <taxon>Bacilli</taxon>
        <taxon>Lactobacillales</taxon>
        <taxon>Streptococcaceae</taxon>
        <taxon>Streptococcus</taxon>
    </lineage>
</organism>
<dbReference type="AlphaFoldDB" id="A0A380KQX8"/>
<dbReference type="EMBL" id="UHFP01000001">
    <property type="protein sequence ID" value="SUN69102.1"/>
    <property type="molecule type" value="Genomic_DNA"/>
</dbReference>
<feature type="transmembrane region" description="Helical" evidence="1">
    <location>
        <begin position="37"/>
        <end position="59"/>
    </location>
</feature>
<reference evidence="2 3" key="1">
    <citation type="submission" date="2018-06" db="EMBL/GenBank/DDBJ databases">
        <authorList>
            <consortium name="Pathogen Informatics"/>
            <person name="Doyle S."/>
        </authorList>
    </citation>
    <scope>NUCLEOTIDE SEQUENCE [LARGE SCALE GENOMIC DNA]</scope>
    <source>
        <strain evidence="2 3">NCTC13760</strain>
    </source>
</reference>
<accession>A0A380KQX8</accession>
<dbReference type="Proteomes" id="UP000255352">
    <property type="component" value="Unassembled WGS sequence"/>
</dbReference>
<keyword evidence="1" id="KW-0472">Membrane</keyword>
<sequence>MQPAVGHNSMKRWILEFLLLVLVYSIIALLWKQDKTWQFYALSMYAAISLSDDIFKLLFLKNKKK</sequence>